<dbReference type="STRING" id="436010.A0A166U4K7"/>
<feature type="compositionally biased region" description="Basic and acidic residues" evidence="1">
    <location>
        <begin position="351"/>
        <end position="360"/>
    </location>
</feature>
<proteinExistence type="predicted"/>
<evidence type="ECO:0000259" key="2">
    <source>
        <dbReference type="SMART" id="SM01233"/>
    </source>
</evidence>
<feature type="domain" description="Hyaluronan/mRNA-binding protein" evidence="2">
    <location>
        <begin position="120"/>
        <end position="252"/>
    </location>
</feature>
<gene>
    <name evidence="3" type="ORF">FIBSPDRAFT_1037756</name>
</gene>
<dbReference type="InterPro" id="IPR006861">
    <property type="entry name" value="HABP4_PAIRBP1-bd"/>
</dbReference>
<feature type="compositionally biased region" description="Basic and acidic residues" evidence="1">
    <location>
        <begin position="202"/>
        <end position="216"/>
    </location>
</feature>
<sequence>MSVATKNPFAILEGAEDSTPSPAAPSSAATPAASNTRGRGSQPRGANTRGTRGGGQYYPRGGPGGGAPAQNRTAREGDEAANANSERPRRTYDGEDRRGRGRGGGFRGERGERGRGGGRGGARMDRHSATGKTDSDKKIHQTWGGDDGPAELKAEEAAVVDAAVAATDNTWGVEAAPADDPWATPAAAPGDEAAPAPAAAEGEGRPARRGGDRDAREPEEEDNTVSYDQYLAQKAAEESALPKLAPRSANEGVDESQWKDAVEVTKPEEDAYFAPKAKSAPKQKAKKEEKVYIEIDARFERPRGGGDRGRGGDRGSRGGGRGRGDNGGGRGRGGGDRGPRGGRGPAGVDVADEKAFPSLS</sequence>
<evidence type="ECO:0000313" key="4">
    <source>
        <dbReference type="Proteomes" id="UP000076532"/>
    </source>
</evidence>
<feature type="region of interest" description="Disordered" evidence="1">
    <location>
        <begin position="1"/>
        <end position="155"/>
    </location>
</feature>
<evidence type="ECO:0000313" key="3">
    <source>
        <dbReference type="EMBL" id="KZP31306.1"/>
    </source>
</evidence>
<accession>A0A166U4K7</accession>
<organism evidence="3 4">
    <name type="scientific">Athelia psychrophila</name>
    <dbReference type="NCBI Taxonomy" id="1759441"/>
    <lineage>
        <taxon>Eukaryota</taxon>
        <taxon>Fungi</taxon>
        <taxon>Dikarya</taxon>
        <taxon>Basidiomycota</taxon>
        <taxon>Agaricomycotina</taxon>
        <taxon>Agaricomycetes</taxon>
        <taxon>Agaricomycetidae</taxon>
        <taxon>Atheliales</taxon>
        <taxon>Atheliaceae</taxon>
        <taxon>Athelia</taxon>
    </lineage>
</organism>
<dbReference type="AlphaFoldDB" id="A0A166U4K7"/>
<feature type="compositionally biased region" description="Basic and acidic residues" evidence="1">
    <location>
        <begin position="122"/>
        <end position="139"/>
    </location>
</feature>
<protein>
    <recommendedName>
        <fullName evidence="2">Hyaluronan/mRNA-binding protein domain-containing protein</fullName>
    </recommendedName>
</protein>
<feature type="compositionally biased region" description="Low complexity" evidence="1">
    <location>
        <begin position="18"/>
        <end position="34"/>
    </location>
</feature>
<feature type="compositionally biased region" description="Gly residues" evidence="1">
    <location>
        <begin position="317"/>
        <end position="332"/>
    </location>
</feature>
<name>A0A166U4K7_9AGAM</name>
<dbReference type="GO" id="GO:0003723">
    <property type="term" value="F:RNA binding"/>
    <property type="evidence" value="ECO:0007669"/>
    <property type="project" value="InterPro"/>
</dbReference>
<dbReference type="Gene3D" id="6.10.140.1040">
    <property type="match status" value="1"/>
</dbReference>
<dbReference type="EMBL" id="KV417490">
    <property type="protein sequence ID" value="KZP31306.1"/>
    <property type="molecule type" value="Genomic_DNA"/>
</dbReference>
<feature type="region of interest" description="Disordered" evidence="1">
    <location>
        <begin position="170"/>
        <end position="360"/>
    </location>
</feature>
<dbReference type="InterPro" id="IPR039764">
    <property type="entry name" value="HABP4/SERBP1-like"/>
</dbReference>
<dbReference type="SMART" id="SM01233">
    <property type="entry name" value="HABP4_PAI-RBP1"/>
    <property type="match status" value="1"/>
</dbReference>
<feature type="compositionally biased region" description="Basic and acidic residues" evidence="1">
    <location>
        <begin position="256"/>
        <end position="269"/>
    </location>
</feature>
<feature type="compositionally biased region" description="Gly residues" evidence="1">
    <location>
        <begin position="51"/>
        <end position="67"/>
    </location>
</feature>
<feature type="compositionally biased region" description="Low complexity" evidence="1">
    <location>
        <begin position="175"/>
        <end position="201"/>
    </location>
</feature>
<keyword evidence="4" id="KW-1185">Reference proteome</keyword>
<reference evidence="3 4" key="1">
    <citation type="journal article" date="2016" name="Mol. Biol. Evol.">
        <title>Comparative Genomics of Early-Diverging Mushroom-Forming Fungi Provides Insights into the Origins of Lignocellulose Decay Capabilities.</title>
        <authorList>
            <person name="Nagy L.G."/>
            <person name="Riley R."/>
            <person name="Tritt A."/>
            <person name="Adam C."/>
            <person name="Daum C."/>
            <person name="Floudas D."/>
            <person name="Sun H."/>
            <person name="Yadav J.S."/>
            <person name="Pangilinan J."/>
            <person name="Larsson K.H."/>
            <person name="Matsuura K."/>
            <person name="Barry K."/>
            <person name="Labutti K."/>
            <person name="Kuo R."/>
            <person name="Ohm R.A."/>
            <person name="Bhattacharya S.S."/>
            <person name="Shirouzu T."/>
            <person name="Yoshinaga Y."/>
            <person name="Martin F.M."/>
            <person name="Grigoriev I.V."/>
            <person name="Hibbett D.S."/>
        </authorList>
    </citation>
    <scope>NUCLEOTIDE SEQUENCE [LARGE SCALE GENOMIC DNA]</scope>
    <source>
        <strain evidence="3 4">CBS 109695</strain>
    </source>
</reference>
<evidence type="ECO:0000256" key="1">
    <source>
        <dbReference type="SAM" id="MobiDB-lite"/>
    </source>
</evidence>
<dbReference type="GO" id="GO:0005634">
    <property type="term" value="C:nucleus"/>
    <property type="evidence" value="ECO:0007669"/>
    <property type="project" value="TreeGrafter"/>
</dbReference>
<dbReference type="PANTHER" id="PTHR12299">
    <property type="entry name" value="HYALURONIC ACID-BINDING PROTEIN 4"/>
    <property type="match status" value="1"/>
</dbReference>
<dbReference type="PANTHER" id="PTHR12299:SF17">
    <property type="entry name" value="AT19571P-RELATED"/>
    <property type="match status" value="1"/>
</dbReference>
<dbReference type="GO" id="GO:0005737">
    <property type="term" value="C:cytoplasm"/>
    <property type="evidence" value="ECO:0007669"/>
    <property type="project" value="TreeGrafter"/>
</dbReference>
<feature type="compositionally biased region" description="Basic and acidic residues" evidence="1">
    <location>
        <begin position="286"/>
        <end position="316"/>
    </location>
</feature>
<dbReference type="Proteomes" id="UP000076532">
    <property type="component" value="Unassembled WGS sequence"/>
</dbReference>
<dbReference type="OrthoDB" id="5390558at2759"/>
<feature type="compositionally biased region" description="Basic and acidic residues" evidence="1">
    <location>
        <begin position="86"/>
        <end position="98"/>
    </location>
</feature>